<feature type="binding site" evidence="22">
    <location>
        <position position="27"/>
    </location>
    <ligand>
        <name>ATP</name>
        <dbReference type="ChEBI" id="CHEBI:30616"/>
    </ligand>
</feature>
<keyword evidence="14 23" id="KW-0460">Magnesium</keyword>
<keyword evidence="18" id="KW-0594">Phospholipid biosynthesis</keyword>
<evidence type="ECO:0000256" key="10">
    <source>
        <dbReference type="ARBA" id="ARBA00022723"/>
    </source>
</evidence>
<feature type="binding site" evidence="21">
    <location>
        <begin position="29"/>
        <end position="33"/>
    </location>
    <ligand>
        <name>substrate</name>
    </ligand>
</feature>
<feature type="binding site" evidence="22">
    <location>
        <begin position="93"/>
        <end position="94"/>
    </location>
    <ligand>
        <name>ATP</name>
        <dbReference type="ChEBI" id="CHEBI:30616"/>
    </ligand>
</feature>
<dbReference type="AlphaFoldDB" id="A0A229FT15"/>
<dbReference type="Proteomes" id="UP000215188">
    <property type="component" value="Unassembled WGS sequence"/>
</dbReference>
<dbReference type="EC" id="2.7.1.107" evidence="3 24"/>
<evidence type="ECO:0000256" key="7">
    <source>
        <dbReference type="ARBA" id="ARBA00022519"/>
    </source>
</evidence>
<keyword evidence="9 24" id="KW-0812">Transmembrane</keyword>
<keyword evidence="12 24" id="KW-0418">Kinase</keyword>
<dbReference type="PANTHER" id="PTHR34299">
    <property type="entry name" value="DIACYLGLYCEROL KINASE"/>
    <property type="match status" value="1"/>
</dbReference>
<feature type="transmembrane region" description="Helical" evidence="24">
    <location>
        <begin position="30"/>
        <end position="48"/>
    </location>
</feature>
<name>A0A229FT15_9BURK</name>
<feature type="transmembrane region" description="Helical" evidence="24">
    <location>
        <begin position="54"/>
        <end position="74"/>
    </location>
</feature>
<feature type="active site" description="Proton acceptor" evidence="20">
    <location>
        <position position="68"/>
    </location>
</feature>
<feature type="binding site" evidence="23">
    <location>
        <position position="27"/>
    </location>
    <ligand>
        <name>a divalent metal cation</name>
        <dbReference type="ChEBI" id="CHEBI:60240"/>
    </ligand>
</feature>
<evidence type="ECO:0000256" key="21">
    <source>
        <dbReference type="PIRSR" id="PIRSR600829-2"/>
    </source>
</evidence>
<feature type="binding site" evidence="22">
    <location>
        <position position="75"/>
    </location>
    <ligand>
        <name>ATP</name>
        <dbReference type="ChEBI" id="CHEBI:30616"/>
    </ligand>
</feature>
<keyword evidence="17 24" id="KW-0472">Membrane</keyword>
<comment type="catalytic activity">
    <reaction evidence="24">
        <text>a 1,2-diacyl-sn-glycerol + ATP = a 1,2-diacyl-sn-glycero-3-phosphate + ADP + H(+)</text>
        <dbReference type="Rhea" id="RHEA:10272"/>
        <dbReference type="ChEBI" id="CHEBI:15378"/>
        <dbReference type="ChEBI" id="CHEBI:17815"/>
        <dbReference type="ChEBI" id="CHEBI:30616"/>
        <dbReference type="ChEBI" id="CHEBI:58608"/>
        <dbReference type="ChEBI" id="CHEBI:456216"/>
        <dbReference type="EC" id="2.7.1.107"/>
    </reaction>
</comment>
<organism evidence="25 26">
    <name type="scientific">Polynucleobacter cosmopolitanus</name>
    <dbReference type="NCBI Taxonomy" id="351345"/>
    <lineage>
        <taxon>Bacteria</taxon>
        <taxon>Pseudomonadati</taxon>
        <taxon>Pseudomonadota</taxon>
        <taxon>Betaproteobacteria</taxon>
        <taxon>Burkholderiales</taxon>
        <taxon>Burkholderiaceae</taxon>
        <taxon>Polynucleobacter</taxon>
    </lineage>
</organism>
<feature type="binding site" evidence="21">
    <location>
        <position position="97"/>
    </location>
    <ligand>
        <name>substrate</name>
    </ligand>
</feature>
<keyword evidence="15 24" id="KW-1133">Transmembrane helix</keyword>
<evidence type="ECO:0000256" key="18">
    <source>
        <dbReference type="ARBA" id="ARBA00023209"/>
    </source>
</evidence>
<dbReference type="GO" id="GO:0046872">
    <property type="term" value="F:metal ion binding"/>
    <property type="evidence" value="ECO:0007669"/>
    <property type="project" value="UniProtKB-KW"/>
</dbReference>
<evidence type="ECO:0000313" key="25">
    <source>
        <dbReference type="EMBL" id="OXL15156.1"/>
    </source>
</evidence>
<feature type="binding site" evidence="23">
    <location>
        <position position="75"/>
    </location>
    <ligand>
        <name>a divalent metal cation</name>
        <dbReference type="ChEBI" id="CHEBI:60240"/>
    </ligand>
</feature>
<evidence type="ECO:0000256" key="14">
    <source>
        <dbReference type="ARBA" id="ARBA00022842"/>
    </source>
</evidence>
<gene>
    <name evidence="25" type="ORF">AOC33_07610</name>
</gene>
<evidence type="ECO:0000256" key="17">
    <source>
        <dbReference type="ARBA" id="ARBA00023136"/>
    </source>
</evidence>
<evidence type="ECO:0000256" key="23">
    <source>
        <dbReference type="PIRSR" id="PIRSR600829-4"/>
    </source>
</evidence>
<dbReference type="CDD" id="cd14264">
    <property type="entry name" value="DAGK_IM"/>
    <property type="match status" value="1"/>
</dbReference>
<evidence type="ECO:0000256" key="3">
    <source>
        <dbReference type="ARBA" id="ARBA00012133"/>
    </source>
</evidence>
<evidence type="ECO:0000256" key="16">
    <source>
        <dbReference type="ARBA" id="ARBA00023098"/>
    </source>
</evidence>
<dbReference type="GO" id="GO:0005524">
    <property type="term" value="F:ATP binding"/>
    <property type="evidence" value="ECO:0007669"/>
    <property type="project" value="UniProtKB-KW"/>
</dbReference>
<comment type="subcellular location">
    <subcellularLocation>
        <location evidence="1 24">Cell inner membrane</location>
        <topology evidence="1 24">Multi-pass membrane protein</topology>
    </subcellularLocation>
</comment>
<evidence type="ECO:0000256" key="15">
    <source>
        <dbReference type="ARBA" id="ARBA00022989"/>
    </source>
</evidence>
<keyword evidence="10 23" id="KW-0479">Metal-binding</keyword>
<dbReference type="GO" id="GO:0004143">
    <property type="term" value="F:ATP-dependent diacylglycerol kinase activity"/>
    <property type="evidence" value="ECO:0007669"/>
    <property type="project" value="UniProtKB-EC"/>
</dbReference>
<dbReference type="InterPro" id="IPR033718">
    <property type="entry name" value="DAGK_prok"/>
</dbReference>
<keyword evidence="6" id="KW-0444">Lipid biosynthesis</keyword>
<dbReference type="Pfam" id="PF01219">
    <property type="entry name" value="DAGK_prokar"/>
    <property type="match status" value="1"/>
</dbReference>
<sequence length="119" mass="13221">MKNIISRRILKTSKYSLQGLLSAWKSEEAFRIEVILLLVLLPAAFFIGKSAVEICLLIMSLFIVLIVELLNTGLEKAIDRISMDINHISGFVKDVGSAAVAISLIQALVVWAVIYFTNR</sequence>
<feature type="binding site" evidence="22">
    <location>
        <position position="8"/>
    </location>
    <ligand>
        <name>ATP</name>
        <dbReference type="ChEBI" id="CHEBI:30616"/>
    </ligand>
</feature>
<dbReference type="OrthoDB" id="9796011at2"/>
<dbReference type="Gene3D" id="1.10.287.3610">
    <property type="match status" value="1"/>
</dbReference>
<evidence type="ECO:0000256" key="12">
    <source>
        <dbReference type="ARBA" id="ARBA00022777"/>
    </source>
</evidence>
<keyword evidence="5" id="KW-1003">Cell membrane</keyword>
<keyword evidence="8 24" id="KW-0808">Transferase</keyword>
<evidence type="ECO:0000256" key="5">
    <source>
        <dbReference type="ARBA" id="ARBA00022475"/>
    </source>
</evidence>
<reference evidence="25 26" key="1">
    <citation type="submission" date="2017-06" db="EMBL/GenBank/DDBJ databases">
        <title>Reclassification of a Polynucleobacter cosmopolitanus strain isolated from tropical Lake Victoria as Polynucleobacter victoriensis comb. nov.</title>
        <authorList>
            <person name="Hahn M.W."/>
        </authorList>
    </citation>
    <scope>NUCLEOTIDE SEQUENCE [LARGE SCALE GENOMIC DNA]</scope>
    <source>
        <strain evidence="25 26">MWH-MoIso2</strain>
    </source>
</reference>
<comment type="similarity">
    <text evidence="2 24">Belongs to the bacterial diacylglycerol kinase family.</text>
</comment>
<comment type="cofactor">
    <cofactor evidence="23">
        <name>Mg(2+)</name>
        <dbReference type="ChEBI" id="CHEBI:18420"/>
    </cofactor>
    <text evidence="23">Mn(2+), Zn(2+), Cd(2+) and Co(2+) support activity to lesser extents.</text>
</comment>
<keyword evidence="7 24" id="KW-0997">Cell inner membrane</keyword>
<evidence type="ECO:0000256" key="1">
    <source>
        <dbReference type="ARBA" id="ARBA00004429"/>
    </source>
</evidence>
<dbReference type="InterPro" id="IPR000829">
    <property type="entry name" value="DAGK"/>
</dbReference>
<evidence type="ECO:0000256" key="19">
    <source>
        <dbReference type="ARBA" id="ARBA00023264"/>
    </source>
</evidence>
<evidence type="ECO:0000256" key="6">
    <source>
        <dbReference type="ARBA" id="ARBA00022516"/>
    </source>
</evidence>
<evidence type="ECO:0000256" key="4">
    <source>
        <dbReference type="ARBA" id="ARBA00017575"/>
    </source>
</evidence>
<evidence type="ECO:0000256" key="11">
    <source>
        <dbReference type="ARBA" id="ARBA00022741"/>
    </source>
</evidence>
<protein>
    <recommendedName>
        <fullName evidence="4 24">Diacylglycerol kinase</fullName>
        <ecNumber evidence="3 24">2.7.1.107</ecNumber>
    </recommendedName>
</protein>
<feature type="binding site" evidence="21">
    <location>
        <position position="8"/>
    </location>
    <ligand>
        <name>substrate</name>
    </ligand>
</feature>
<evidence type="ECO:0000256" key="2">
    <source>
        <dbReference type="ARBA" id="ARBA00005967"/>
    </source>
</evidence>
<evidence type="ECO:0000256" key="22">
    <source>
        <dbReference type="PIRSR" id="PIRSR600829-3"/>
    </source>
</evidence>
<evidence type="ECO:0000256" key="24">
    <source>
        <dbReference type="RuleBase" id="RU363065"/>
    </source>
</evidence>
<evidence type="ECO:0000256" key="8">
    <source>
        <dbReference type="ARBA" id="ARBA00022679"/>
    </source>
</evidence>
<feature type="binding site" evidence="21">
    <location>
        <position position="68"/>
    </location>
    <ligand>
        <name>substrate</name>
    </ligand>
</feature>
<comment type="function">
    <text evidence="24">Catalyzes the ATP-dependent phosphorylation of sn-l,2-diacylglycerol (DAG) to phosphatidic acid. Involved in the recycling of diacylglycerol produced as a by-product during membrane-derived oligosaccharide (MDO) biosynthesis.</text>
</comment>
<keyword evidence="13 22" id="KW-0067">ATP-binding</keyword>
<dbReference type="RefSeq" id="WP_089516386.1">
    <property type="nucleotide sequence ID" value="NZ_NJGG01000002.1"/>
</dbReference>
<dbReference type="GO" id="GO:0006654">
    <property type="term" value="P:phosphatidic acid biosynthetic process"/>
    <property type="evidence" value="ECO:0007669"/>
    <property type="project" value="InterPro"/>
</dbReference>
<comment type="caution">
    <text evidence="25">The sequence shown here is derived from an EMBL/GenBank/DDBJ whole genome shotgun (WGS) entry which is preliminary data.</text>
</comment>
<evidence type="ECO:0000256" key="20">
    <source>
        <dbReference type="PIRSR" id="PIRSR600829-1"/>
    </source>
</evidence>
<dbReference type="EMBL" id="NJGG01000002">
    <property type="protein sequence ID" value="OXL15156.1"/>
    <property type="molecule type" value="Genomic_DNA"/>
</dbReference>
<keyword evidence="16 24" id="KW-0443">Lipid metabolism</keyword>
<evidence type="ECO:0000256" key="13">
    <source>
        <dbReference type="ARBA" id="ARBA00022840"/>
    </source>
</evidence>
<dbReference type="PANTHER" id="PTHR34299:SF1">
    <property type="entry name" value="DIACYLGLYCEROL KINASE"/>
    <property type="match status" value="1"/>
</dbReference>
<accession>A0A229FT15</accession>
<feature type="binding site" evidence="22">
    <location>
        <position position="15"/>
    </location>
    <ligand>
        <name>ATP</name>
        <dbReference type="ChEBI" id="CHEBI:30616"/>
    </ligand>
</feature>
<keyword evidence="19 24" id="KW-1208">Phospholipid metabolism</keyword>
<dbReference type="GO" id="GO:0005886">
    <property type="term" value="C:plasma membrane"/>
    <property type="evidence" value="ECO:0007669"/>
    <property type="project" value="UniProtKB-SubCell"/>
</dbReference>
<keyword evidence="11 22" id="KW-0547">Nucleotide-binding</keyword>
<keyword evidence="26" id="KW-1185">Reference proteome</keyword>
<evidence type="ECO:0000256" key="9">
    <source>
        <dbReference type="ARBA" id="ARBA00022692"/>
    </source>
</evidence>
<dbReference type="InterPro" id="IPR036945">
    <property type="entry name" value="DAGK_sf"/>
</dbReference>
<proteinExistence type="inferred from homology"/>
<feature type="transmembrane region" description="Helical" evidence="24">
    <location>
        <begin position="95"/>
        <end position="116"/>
    </location>
</feature>
<evidence type="ECO:0000313" key="26">
    <source>
        <dbReference type="Proteomes" id="UP000215188"/>
    </source>
</evidence>